<feature type="chain" id="PRO_5013049713" evidence="1">
    <location>
        <begin position="16"/>
        <end position="115"/>
    </location>
</feature>
<evidence type="ECO:0000313" key="2">
    <source>
        <dbReference type="EMBL" id="ORY90412.1"/>
    </source>
</evidence>
<gene>
    <name evidence="2" type="ORF">BCR43DRAFT_528066</name>
</gene>
<organism evidence="2 3">
    <name type="scientific">Syncephalastrum racemosum</name>
    <name type="common">Filamentous fungus</name>
    <dbReference type="NCBI Taxonomy" id="13706"/>
    <lineage>
        <taxon>Eukaryota</taxon>
        <taxon>Fungi</taxon>
        <taxon>Fungi incertae sedis</taxon>
        <taxon>Mucoromycota</taxon>
        <taxon>Mucoromycotina</taxon>
        <taxon>Mucoromycetes</taxon>
        <taxon>Mucorales</taxon>
        <taxon>Syncephalastraceae</taxon>
        <taxon>Syncephalastrum</taxon>
    </lineage>
</organism>
<accession>A0A1X2H008</accession>
<feature type="signal peptide" evidence="1">
    <location>
        <begin position="1"/>
        <end position="15"/>
    </location>
</feature>
<evidence type="ECO:0000256" key="1">
    <source>
        <dbReference type="SAM" id="SignalP"/>
    </source>
</evidence>
<name>A0A1X2H008_SYNRA</name>
<dbReference type="EMBL" id="MCGN01000012">
    <property type="protein sequence ID" value="ORY90412.1"/>
    <property type="molecule type" value="Genomic_DNA"/>
</dbReference>
<dbReference type="Proteomes" id="UP000242180">
    <property type="component" value="Unassembled WGS sequence"/>
</dbReference>
<dbReference type="InParanoid" id="A0A1X2H008"/>
<proteinExistence type="predicted"/>
<keyword evidence="3" id="KW-1185">Reference proteome</keyword>
<protein>
    <submittedName>
        <fullName evidence="2">Uncharacterized protein</fullName>
    </submittedName>
</protein>
<comment type="caution">
    <text evidence="2">The sequence shown here is derived from an EMBL/GenBank/DDBJ whole genome shotgun (WGS) entry which is preliminary data.</text>
</comment>
<sequence>MYIFFKTFYILITMALQINSPDQLSNMLAGKESVVVIGYLPEQKPKLPYKRWCGEFYDITFAELDCSKYEELAMCHDIFPGQALIHAYRAPIGISRVPATIEAIEDVIHCIPSLG</sequence>
<reference evidence="2 3" key="1">
    <citation type="submission" date="2016-07" db="EMBL/GenBank/DDBJ databases">
        <title>Pervasive Adenine N6-methylation of Active Genes in Fungi.</title>
        <authorList>
            <consortium name="DOE Joint Genome Institute"/>
            <person name="Mondo S.J."/>
            <person name="Dannebaum R.O."/>
            <person name="Kuo R.C."/>
            <person name="Labutti K."/>
            <person name="Haridas S."/>
            <person name="Kuo A."/>
            <person name="Salamov A."/>
            <person name="Ahrendt S.R."/>
            <person name="Lipzen A."/>
            <person name="Sullivan W."/>
            <person name="Andreopoulos W.B."/>
            <person name="Clum A."/>
            <person name="Lindquist E."/>
            <person name="Daum C."/>
            <person name="Ramamoorthy G.K."/>
            <person name="Gryganskyi A."/>
            <person name="Culley D."/>
            <person name="Magnuson J.K."/>
            <person name="James T.Y."/>
            <person name="O'Malley M.A."/>
            <person name="Stajich J.E."/>
            <person name="Spatafora J.W."/>
            <person name="Visel A."/>
            <person name="Grigoriev I.V."/>
        </authorList>
    </citation>
    <scope>NUCLEOTIDE SEQUENCE [LARGE SCALE GENOMIC DNA]</scope>
    <source>
        <strain evidence="2 3">NRRL 2496</strain>
    </source>
</reference>
<keyword evidence="1" id="KW-0732">Signal</keyword>
<dbReference type="AlphaFoldDB" id="A0A1X2H008"/>
<evidence type="ECO:0000313" key="3">
    <source>
        <dbReference type="Proteomes" id="UP000242180"/>
    </source>
</evidence>